<accession>A0A8J3YQF3</accession>
<evidence type="ECO:0000313" key="3">
    <source>
        <dbReference type="EMBL" id="GIJ49909.1"/>
    </source>
</evidence>
<name>A0A8J3YQF3_9ACTN</name>
<feature type="compositionally biased region" description="Basic and acidic residues" evidence="1">
    <location>
        <begin position="31"/>
        <end position="41"/>
    </location>
</feature>
<feature type="compositionally biased region" description="Basic and acidic residues" evidence="1">
    <location>
        <begin position="154"/>
        <end position="180"/>
    </location>
</feature>
<dbReference type="AlphaFoldDB" id="A0A8J3YQF3"/>
<feature type="compositionally biased region" description="Low complexity" evidence="1">
    <location>
        <begin position="356"/>
        <end position="368"/>
    </location>
</feature>
<feature type="compositionally biased region" description="Low complexity" evidence="1">
    <location>
        <begin position="42"/>
        <end position="54"/>
    </location>
</feature>
<evidence type="ECO:0000256" key="2">
    <source>
        <dbReference type="SAM" id="Phobius"/>
    </source>
</evidence>
<comment type="caution">
    <text evidence="3">The sequence shown here is derived from an EMBL/GenBank/DDBJ whole genome shotgun (WGS) entry which is preliminary data.</text>
</comment>
<feature type="transmembrane region" description="Helical" evidence="2">
    <location>
        <begin position="470"/>
        <end position="488"/>
    </location>
</feature>
<feature type="compositionally biased region" description="Basic and acidic residues" evidence="1">
    <location>
        <begin position="381"/>
        <end position="397"/>
    </location>
</feature>
<sequence length="566" mass="59046">MTTVEQGGLRGRREVRGGGTSGYGRTGTARSIDDARSRGREALAAARGANSLALDPLADDTPREAARGRGVGTPGRGSRADRGNRETGRGVSGDGYAEEDYVEVVRDEPRGRTAEARRRAADARGRTPDGRGTRAADRVARRSGALGLSDVDDADRGSGVDGVRRPLGRRAEADGAERFGGRGSDVDGAARGAGRGGRGSDVDGAARAGAGRAGAVDRETWDRDGLRRTPAARRTGRATDRAADRVVDLAGDSRRRVIDLAGDRRARGTGRIDDRPVGRLRDRAGREAEELASREAARGAGRAGGLAGRDAGTSARDGGSTGRETVGRLRGRSDVERIDDRPIGRLRDRAGREAEALAGREAAGLADRTGSRMAREAGVGRLRERAEPAAARAERRTTRSRAVGSEPRPGVRNRRDVLAGDKRNATAETAVVGNLALDAVPARAAEPAPTRGGILGVVPPAPVSAPRAPFISLVLAVVVAGVFGILVINTKINENAFRLHDARANQADLDRNEERLRGEIAMLESPNSLAAAARRMGMVPAPTPAYLKLPNGQQVGVPQPAGGAAG</sequence>
<keyword evidence="4" id="KW-1185">Reference proteome</keyword>
<dbReference type="Proteomes" id="UP000619260">
    <property type="component" value="Unassembled WGS sequence"/>
</dbReference>
<reference evidence="3" key="1">
    <citation type="submission" date="2021-01" db="EMBL/GenBank/DDBJ databases">
        <title>Whole genome shotgun sequence of Virgisporangium aliadipatigenens NBRC 105644.</title>
        <authorList>
            <person name="Komaki H."/>
            <person name="Tamura T."/>
        </authorList>
    </citation>
    <scope>NUCLEOTIDE SEQUENCE</scope>
    <source>
        <strain evidence="3">NBRC 105644</strain>
    </source>
</reference>
<feature type="region of interest" description="Disordered" evidence="1">
    <location>
        <begin position="267"/>
        <end position="328"/>
    </location>
</feature>
<dbReference type="EMBL" id="BOPF01000031">
    <property type="protein sequence ID" value="GIJ49909.1"/>
    <property type="molecule type" value="Genomic_DNA"/>
</dbReference>
<keyword evidence="2" id="KW-1133">Transmembrane helix</keyword>
<feature type="compositionally biased region" description="Basic and acidic residues" evidence="1">
    <location>
        <begin position="215"/>
        <end position="227"/>
    </location>
</feature>
<evidence type="ECO:0000256" key="1">
    <source>
        <dbReference type="SAM" id="MobiDB-lite"/>
    </source>
</evidence>
<feature type="region of interest" description="Disordered" evidence="1">
    <location>
        <begin position="352"/>
        <end position="416"/>
    </location>
</feature>
<gene>
    <name evidence="3" type="ORF">Val02_67950</name>
</gene>
<feature type="region of interest" description="Disordered" evidence="1">
    <location>
        <begin position="1"/>
        <end position="241"/>
    </location>
</feature>
<keyword evidence="2" id="KW-0812">Transmembrane</keyword>
<organism evidence="3 4">
    <name type="scientific">Virgisporangium aliadipatigenens</name>
    <dbReference type="NCBI Taxonomy" id="741659"/>
    <lineage>
        <taxon>Bacteria</taxon>
        <taxon>Bacillati</taxon>
        <taxon>Actinomycetota</taxon>
        <taxon>Actinomycetes</taxon>
        <taxon>Micromonosporales</taxon>
        <taxon>Micromonosporaceae</taxon>
        <taxon>Virgisporangium</taxon>
    </lineage>
</organism>
<evidence type="ECO:0008006" key="5">
    <source>
        <dbReference type="Google" id="ProtNLM"/>
    </source>
</evidence>
<feature type="compositionally biased region" description="Basic and acidic residues" evidence="1">
    <location>
        <begin position="267"/>
        <end position="297"/>
    </location>
</feature>
<feature type="compositionally biased region" description="Basic and acidic residues" evidence="1">
    <location>
        <begin position="78"/>
        <end position="88"/>
    </location>
</feature>
<keyword evidence="2" id="KW-0472">Membrane</keyword>
<proteinExistence type="predicted"/>
<protein>
    <recommendedName>
        <fullName evidence="5">Cell division protein FtsL</fullName>
    </recommendedName>
</protein>
<feature type="compositionally biased region" description="Basic and acidic residues" evidence="1">
    <location>
        <begin position="103"/>
        <end position="140"/>
    </location>
</feature>
<feature type="compositionally biased region" description="Low complexity" evidence="1">
    <location>
        <begin position="202"/>
        <end position="214"/>
    </location>
</feature>
<evidence type="ECO:0000313" key="4">
    <source>
        <dbReference type="Proteomes" id="UP000619260"/>
    </source>
</evidence>